<dbReference type="VEuPathDB" id="FungiDB:LEMA_P047370.1"/>
<dbReference type="Gene3D" id="2.120.10.30">
    <property type="entry name" value="TolB, C-terminal domain"/>
    <property type="match status" value="1"/>
</dbReference>
<dbReference type="SUPFAM" id="SSF49344">
    <property type="entry name" value="CBD9-like"/>
    <property type="match status" value="1"/>
</dbReference>
<dbReference type="InterPro" id="IPR054539">
    <property type="entry name" value="Beta-prop_PDH"/>
</dbReference>
<evidence type="ECO:0000259" key="4">
    <source>
        <dbReference type="Pfam" id="PF22807"/>
    </source>
</evidence>
<protein>
    <submittedName>
        <fullName evidence="5">Similar to cellobiose dehydrogenase</fullName>
    </submittedName>
</protein>
<evidence type="ECO:0000256" key="1">
    <source>
        <dbReference type="SAM" id="MobiDB-lite"/>
    </source>
</evidence>
<dbReference type="Gene3D" id="2.60.40.1210">
    <property type="entry name" value="Cellobiose dehydrogenase, cytochrome domain"/>
    <property type="match status" value="1"/>
</dbReference>
<feature type="domain" description="Pyrroloquinoline quinone-dependent pyranose dehydrogenase beta-propeller" evidence="4">
    <location>
        <begin position="286"/>
        <end position="675"/>
    </location>
</feature>
<dbReference type="InterPro" id="IPR011042">
    <property type="entry name" value="6-blade_b-propeller_TolB-like"/>
</dbReference>
<dbReference type="Pfam" id="PF16010">
    <property type="entry name" value="CDH-cyt"/>
    <property type="match status" value="1"/>
</dbReference>
<dbReference type="Proteomes" id="UP000002668">
    <property type="component" value="Genome"/>
</dbReference>
<dbReference type="SUPFAM" id="SSF50952">
    <property type="entry name" value="Soluble quinoprotein glucose dehydrogenase"/>
    <property type="match status" value="1"/>
</dbReference>
<dbReference type="InterPro" id="IPR015920">
    <property type="entry name" value="Cellobiose_DH-like_cyt"/>
</dbReference>
<feature type="domain" description="Cellobiose dehydrogenase-like cytochrome" evidence="3">
    <location>
        <begin position="44"/>
        <end position="222"/>
    </location>
</feature>
<proteinExistence type="predicted"/>
<dbReference type="eggNOG" id="ENOG502QPZ1">
    <property type="taxonomic scope" value="Eukaryota"/>
</dbReference>
<dbReference type="CDD" id="cd09630">
    <property type="entry name" value="CDH_like_cytochrome"/>
    <property type="match status" value="1"/>
</dbReference>
<reference evidence="6" key="1">
    <citation type="journal article" date="2011" name="Nat. Commun.">
        <title>Effector diversification within compartments of the Leptosphaeria maculans genome affected by Repeat-Induced Point mutations.</title>
        <authorList>
            <person name="Rouxel T."/>
            <person name="Grandaubert J."/>
            <person name="Hane J.K."/>
            <person name="Hoede C."/>
            <person name="van de Wouw A.P."/>
            <person name="Couloux A."/>
            <person name="Dominguez V."/>
            <person name="Anthouard V."/>
            <person name="Bally P."/>
            <person name="Bourras S."/>
            <person name="Cozijnsen A.J."/>
            <person name="Ciuffetti L.M."/>
            <person name="Degrave A."/>
            <person name="Dilmaghani A."/>
            <person name="Duret L."/>
            <person name="Fudal I."/>
            <person name="Goodwin S.B."/>
            <person name="Gout L."/>
            <person name="Glaser N."/>
            <person name="Linglin J."/>
            <person name="Kema G.H.J."/>
            <person name="Lapalu N."/>
            <person name="Lawrence C.B."/>
            <person name="May K."/>
            <person name="Meyer M."/>
            <person name="Ollivier B."/>
            <person name="Poulain J."/>
            <person name="Schoch C.L."/>
            <person name="Simon A."/>
            <person name="Spatafora J.W."/>
            <person name="Stachowiak A."/>
            <person name="Turgeon B.G."/>
            <person name="Tyler B.M."/>
            <person name="Vincent D."/>
            <person name="Weissenbach J."/>
            <person name="Amselem J."/>
            <person name="Quesneville H."/>
            <person name="Oliver R.P."/>
            <person name="Wincker P."/>
            <person name="Balesdent M.-H."/>
            <person name="Howlett B.J."/>
        </authorList>
    </citation>
    <scope>NUCLEOTIDE SEQUENCE [LARGE SCALE GENOMIC DNA]</scope>
    <source>
        <strain evidence="6">JN3 / isolate v23.1.3 / race Av1-4-5-6-7-8</strain>
    </source>
</reference>
<feature type="signal peptide" evidence="2">
    <location>
        <begin position="1"/>
        <end position="17"/>
    </location>
</feature>
<dbReference type="OMA" id="SHLWGVE"/>
<dbReference type="AlphaFoldDB" id="E5R561"/>
<dbReference type="PANTHER" id="PTHR47797:SF5">
    <property type="entry name" value="CELLOBIOSE DEHYDROGENASE CYTOCHROME DOMAIN-CONTAINING PROTEIN"/>
    <property type="match status" value="1"/>
</dbReference>
<dbReference type="HOGENOM" id="CLU_427550_0_0_1"/>
<organism evidence="6">
    <name type="scientific">Leptosphaeria maculans (strain JN3 / isolate v23.1.3 / race Av1-4-5-6-7-8)</name>
    <name type="common">Blackleg fungus</name>
    <name type="synonym">Phoma lingam</name>
    <dbReference type="NCBI Taxonomy" id="985895"/>
    <lineage>
        <taxon>Eukaryota</taxon>
        <taxon>Fungi</taxon>
        <taxon>Dikarya</taxon>
        <taxon>Ascomycota</taxon>
        <taxon>Pezizomycotina</taxon>
        <taxon>Dothideomycetes</taxon>
        <taxon>Pleosporomycetidae</taxon>
        <taxon>Pleosporales</taxon>
        <taxon>Pleosporineae</taxon>
        <taxon>Leptosphaeriaceae</taxon>
        <taxon>Plenodomus</taxon>
        <taxon>Plenodomus lingam/Leptosphaeria maculans species complex</taxon>
    </lineage>
</organism>
<dbReference type="STRING" id="985895.E5R561"/>
<accession>E5R561</accession>
<dbReference type="InterPro" id="IPR011041">
    <property type="entry name" value="Quinoprot_gluc/sorb_DH_b-prop"/>
</dbReference>
<dbReference type="EMBL" id="FP929083">
    <property type="protein sequence ID" value="CBX92031.1"/>
    <property type="molecule type" value="Genomic_DNA"/>
</dbReference>
<sequence>MQLLELTFGALVVLGTGVYDVVLTPDTRRITNSIIAFAQDTKRYCDSATLICYSSWATNNGIVFRIALPEAQTAPFDTVLQIVSPIKNGWVGFSWGGTMPYVPLTIGWMNSAANTTIYSSRMAFGLSLPQPYDGAEYSYLKGTGYNTTHWTLNVRCRGCSQWHDVDGKLISIDGAASAQKFAYGLATKAPAQPANNRSTFNVHNTFGNYIFNLTQGQNAKFDALVAANLITITPPTSSSALAPTSTISPTSVSSGTNTISTTTPQPIQTGIPASCDGVPNLAFPMSIAKGWKMAKAAGGLTQPRGIIFDTAGNLLVVQNGLGITAHKIGSNACLTSSKTIITQRNLNHGMTLSHDGKKLYASSATSVFSWDYDASAMSVSANSTIIVTGMDSRGHVTRTLAIPPKHSDLLLVSHGSNDNFDYASGDIKTGRSCVKVFNTTSIPKDGYNYATGGYQMGYGLRNEVGLAFDGDGMLWGVENSSDELHRTINGVPVDIHIDNPADEINYLGDPSKENTDWYGYPTCYTCGAPDAITDRKFSVGDQFVLEPNATFSDDTCKGRSRPAKLTLPAHSAPLDAKFDKSFTNIYVTIHGSWNRSPPVGYKVIEVPFVHGQTGYAPRAPLNSTKGWKDVVWSPNVDHCSTTQCFRPVAIAQDAYGRMYITSDSGAEGELIILGRE</sequence>
<feature type="region of interest" description="Disordered" evidence="1">
    <location>
        <begin position="238"/>
        <end position="268"/>
    </location>
</feature>
<evidence type="ECO:0000259" key="3">
    <source>
        <dbReference type="Pfam" id="PF16010"/>
    </source>
</evidence>
<feature type="chain" id="PRO_5003198197" evidence="2">
    <location>
        <begin position="18"/>
        <end position="676"/>
    </location>
</feature>
<dbReference type="PANTHER" id="PTHR47797">
    <property type="entry name" value="DEHYDROGENASE, PUTATIVE (AFU_ORTHOLOGUE AFUA_8G05805)-RELATED"/>
    <property type="match status" value="1"/>
</dbReference>
<keyword evidence="2" id="KW-0732">Signal</keyword>
<dbReference type="Pfam" id="PF22807">
    <property type="entry name" value="TrAA12"/>
    <property type="match status" value="1"/>
</dbReference>
<evidence type="ECO:0000256" key="2">
    <source>
        <dbReference type="SAM" id="SignalP"/>
    </source>
</evidence>
<dbReference type="GeneID" id="13288606"/>
<dbReference type="OrthoDB" id="507128at2759"/>
<evidence type="ECO:0000313" key="6">
    <source>
        <dbReference type="Proteomes" id="UP000002668"/>
    </source>
</evidence>
<evidence type="ECO:0000313" key="5">
    <source>
        <dbReference type="EMBL" id="CBX92031.1"/>
    </source>
</evidence>
<dbReference type="InParanoid" id="E5R561"/>
<gene>
    <name evidence="5" type="ORF">LEMA_P047370.1</name>
</gene>
<keyword evidence="6" id="KW-1185">Reference proteome</keyword>
<name>E5R561_LEPMJ</name>